<dbReference type="OrthoDB" id="9813261at2"/>
<dbReference type="GO" id="GO:0005524">
    <property type="term" value="F:ATP binding"/>
    <property type="evidence" value="ECO:0007669"/>
    <property type="project" value="UniProtKB-UniRule"/>
</dbReference>
<dbReference type="EMBL" id="NSKE01000004">
    <property type="protein sequence ID" value="PAU94541.1"/>
    <property type="molecule type" value="Genomic_DNA"/>
</dbReference>
<evidence type="ECO:0000256" key="3">
    <source>
        <dbReference type="ARBA" id="ARBA00022598"/>
    </source>
</evidence>
<keyword evidence="5 16" id="KW-0547">Nucleotide-binding</keyword>
<dbReference type="AlphaFoldDB" id="A0A2A2GAD5"/>
<dbReference type="Pfam" id="PF07478">
    <property type="entry name" value="Dala_Dala_lig_C"/>
    <property type="match status" value="1"/>
</dbReference>
<dbReference type="GO" id="GO:0009252">
    <property type="term" value="P:peptidoglycan biosynthetic process"/>
    <property type="evidence" value="ECO:0007669"/>
    <property type="project" value="UniProtKB-UniRule"/>
</dbReference>
<keyword evidence="7 15" id="KW-0460">Magnesium</keyword>
<evidence type="ECO:0000259" key="17">
    <source>
        <dbReference type="PROSITE" id="PS50975"/>
    </source>
</evidence>
<feature type="active site" evidence="14">
    <location>
        <position position="338"/>
    </location>
</feature>
<dbReference type="GO" id="GO:0008360">
    <property type="term" value="P:regulation of cell shape"/>
    <property type="evidence" value="ECO:0007669"/>
    <property type="project" value="UniProtKB-KW"/>
</dbReference>
<comment type="cofactor">
    <cofactor evidence="15">
        <name>Mg(2+)</name>
        <dbReference type="ChEBI" id="CHEBI:18420"/>
    </cofactor>
    <cofactor evidence="15">
        <name>Mn(2+)</name>
        <dbReference type="ChEBI" id="CHEBI:29035"/>
    </cofactor>
    <text evidence="15">Binds 2 magnesium or manganese ions per subunit.</text>
</comment>
<keyword evidence="3 13" id="KW-0436">Ligase</keyword>
<dbReference type="HAMAP" id="MF_00047">
    <property type="entry name" value="Dala_Dala_lig"/>
    <property type="match status" value="1"/>
</dbReference>
<evidence type="ECO:0000256" key="11">
    <source>
        <dbReference type="ARBA" id="ARBA00023316"/>
    </source>
</evidence>
<keyword evidence="6 16" id="KW-0067">ATP-binding</keyword>
<dbReference type="PROSITE" id="PS00844">
    <property type="entry name" value="DALA_DALA_LIGASE_2"/>
    <property type="match status" value="1"/>
</dbReference>
<sequence>MSSRNLVVAFGGVSPEHEVSVLTAMQVIASLKETNYNIIPLYISKSGRWLTGDLLLEMENYQDLDELKEEATHCTFSHDNLGQPVLLETEKKGLFSSPESYTIHALIPAFHGSEGENGAFQGTCEMYNIPYAGSNVLASSLGMDKIKAKDICRAHDLPIVEGFDFYESEWVKDQQSILKFAEQLGYPVILKPVNLGSSIGVSRAEHKDELIEAIETAFRYDENLMVERAISPLLEINCSVLGTAHDLQTSVCERPLGEDETLSFEDKYQSDNGSQKGMASADREIPADISDELTQKIQSLSEKIFKLFRASGIARLDFLVNADTEELYFNEINTIPGSFSFYLWEESGMNMRELMLKLIDIATEQHKKKVGRIRSYDTNLLNEKAVKGIKGLKGTQQQGASDK</sequence>
<keyword evidence="11 13" id="KW-0961">Cell wall biogenesis/degradation</keyword>
<comment type="catalytic activity">
    <reaction evidence="12 13">
        <text>2 D-alanine + ATP = D-alanyl-D-alanine + ADP + phosphate + H(+)</text>
        <dbReference type="Rhea" id="RHEA:11224"/>
        <dbReference type="ChEBI" id="CHEBI:15378"/>
        <dbReference type="ChEBI" id="CHEBI:30616"/>
        <dbReference type="ChEBI" id="CHEBI:43474"/>
        <dbReference type="ChEBI" id="CHEBI:57416"/>
        <dbReference type="ChEBI" id="CHEBI:57822"/>
        <dbReference type="ChEBI" id="CHEBI:456216"/>
        <dbReference type="EC" id="6.3.2.4"/>
    </reaction>
</comment>
<keyword evidence="19" id="KW-1185">Reference proteome</keyword>
<dbReference type="PANTHER" id="PTHR23132">
    <property type="entry name" value="D-ALANINE--D-ALANINE LIGASE"/>
    <property type="match status" value="1"/>
</dbReference>
<dbReference type="Gene3D" id="3.40.50.20">
    <property type="match status" value="1"/>
</dbReference>
<evidence type="ECO:0000256" key="6">
    <source>
        <dbReference type="ARBA" id="ARBA00022840"/>
    </source>
</evidence>
<feature type="binding site" evidence="15">
    <location>
        <position position="333"/>
    </location>
    <ligand>
        <name>Mg(2+)</name>
        <dbReference type="ChEBI" id="CHEBI:18420"/>
        <label>2</label>
    </ligand>
</feature>
<evidence type="ECO:0000256" key="9">
    <source>
        <dbReference type="ARBA" id="ARBA00022984"/>
    </source>
</evidence>
<dbReference type="InterPro" id="IPR011761">
    <property type="entry name" value="ATP-grasp"/>
</dbReference>
<dbReference type="PANTHER" id="PTHR23132:SF25">
    <property type="entry name" value="D-ALANINE--D-ALANINE LIGASE A"/>
    <property type="match status" value="1"/>
</dbReference>
<dbReference type="EC" id="6.3.2.4" evidence="13"/>
<evidence type="ECO:0000256" key="15">
    <source>
        <dbReference type="PIRSR" id="PIRSR039102-3"/>
    </source>
</evidence>
<dbReference type="NCBIfam" id="TIGR01205">
    <property type="entry name" value="D_ala_D_alaTIGR"/>
    <property type="match status" value="1"/>
</dbReference>
<comment type="function">
    <text evidence="13">Cell wall formation.</text>
</comment>
<comment type="similarity">
    <text evidence="2 13">Belongs to the D-alanine--D-alanine ligase family.</text>
</comment>
<evidence type="ECO:0000256" key="4">
    <source>
        <dbReference type="ARBA" id="ARBA00022723"/>
    </source>
</evidence>
<comment type="pathway">
    <text evidence="13">Cell wall biogenesis; peptidoglycan biosynthesis.</text>
</comment>
<dbReference type="PIRSF" id="PIRSF039102">
    <property type="entry name" value="Ddl/VanB"/>
    <property type="match status" value="1"/>
</dbReference>
<dbReference type="UniPathway" id="UPA00219"/>
<dbReference type="InterPro" id="IPR000291">
    <property type="entry name" value="D-Ala_lig_Van_CS"/>
</dbReference>
<keyword evidence="9 13" id="KW-0573">Peptidoglycan synthesis</keyword>
<evidence type="ECO:0000256" key="13">
    <source>
        <dbReference type="HAMAP-Rule" id="MF_00047"/>
    </source>
</evidence>
<comment type="caution">
    <text evidence="18">The sequence shown here is derived from an EMBL/GenBank/DDBJ whole genome shotgun (WGS) entry which is preliminary data.</text>
</comment>
<dbReference type="InterPro" id="IPR011127">
    <property type="entry name" value="Dala_Dala_lig_N"/>
</dbReference>
<evidence type="ECO:0000256" key="8">
    <source>
        <dbReference type="ARBA" id="ARBA00022960"/>
    </source>
</evidence>
<organism evidence="18 19">
    <name type="scientific">Fodinibius salipaludis</name>
    <dbReference type="NCBI Taxonomy" id="2032627"/>
    <lineage>
        <taxon>Bacteria</taxon>
        <taxon>Pseudomonadati</taxon>
        <taxon>Balneolota</taxon>
        <taxon>Balneolia</taxon>
        <taxon>Balneolales</taxon>
        <taxon>Balneolaceae</taxon>
        <taxon>Fodinibius</taxon>
    </lineage>
</organism>
<evidence type="ECO:0000256" key="16">
    <source>
        <dbReference type="PROSITE-ProRule" id="PRU00409"/>
    </source>
</evidence>
<feature type="binding site" evidence="15">
    <location>
        <position position="317"/>
    </location>
    <ligand>
        <name>Mg(2+)</name>
        <dbReference type="ChEBI" id="CHEBI:18420"/>
        <label>1</label>
    </ligand>
</feature>
<evidence type="ECO:0000256" key="2">
    <source>
        <dbReference type="ARBA" id="ARBA00010871"/>
    </source>
</evidence>
<dbReference type="InterPro" id="IPR005905">
    <property type="entry name" value="D_ala_D_ala"/>
</dbReference>
<gene>
    <name evidence="13" type="primary">ddl</name>
    <name evidence="18" type="ORF">CK503_07030</name>
</gene>
<evidence type="ECO:0000256" key="1">
    <source>
        <dbReference type="ARBA" id="ARBA00001936"/>
    </source>
</evidence>
<dbReference type="PROSITE" id="PS50975">
    <property type="entry name" value="ATP_GRASP"/>
    <property type="match status" value="1"/>
</dbReference>
<name>A0A2A2GAD5_9BACT</name>
<feature type="domain" description="ATP-grasp" evidence="17">
    <location>
        <begin position="149"/>
        <end position="360"/>
    </location>
</feature>
<dbReference type="Proteomes" id="UP000218831">
    <property type="component" value="Unassembled WGS sequence"/>
</dbReference>
<reference evidence="18 19" key="1">
    <citation type="submission" date="2017-08" db="EMBL/GenBank/DDBJ databases">
        <title>Aliifodinibius alkalisoli sp. nov., isolated from saline alkaline soil.</title>
        <authorList>
            <person name="Liu D."/>
            <person name="Zhang G."/>
        </authorList>
    </citation>
    <scope>NUCLEOTIDE SEQUENCE [LARGE SCALE GENOMIC DNA]</scope>
    <source>
        <strain evidence="18 19">WN023</strain>
    </source>
</reference>
<dbReference type="Gene3D" id="3.30.1490.20">
    <property type="entry name" value="ATP-grasp fold, A domain"/>
    <property type="match status" value="1"/>
</dbReference>
<dbReference type="RefSeq" id="WP_095606082.1">
    <property type="nucleotide sequence ID" value="NZ_NSKE01000004.1"/>
</dbReference>
<dbReference type="InterPro" id="IPR011095">
    <property type="entry name" value="Dala_Dala_lig_C"/>
</dbReference>
<evidence type="ECO:0000256" key="14">
    <source>
        <dbReference type="PIRSR" id="PIRSR039102-1"/>
    </source>
</evidence>
<dbReference type="InterPro" id="IPR016185">
    <property type="entry name" value="PreATP-grasp_dom_sf"/>
</dbReference>
<keyword evidence="13" id="KW-0963">Cytoplasm</keyword>
<dbReference type="GO" id="GO:0071555">
    <property type="term" value="P:cell wall organization"/>
    <property type="evidence" value="ECO:0007669"/>
    <property type="project" value="UniProtKB-KW"/>
</dbReference>
<accession>A0A2A2GAD5</accession>
<proteinExistence type="inferred from homology"/>
<feature type="binding site" evidence="15">
    <location>
        <position position="331"/>
    </location>
    <ligand>
        <name>Mg(2+)</name>
        <dbReference type="ChEBI" id="CHEBI:18420"/>
        <label>1</label>
    </ligand>
</feature>
<evidence type="ECO:0000256" key="12">
    <source>
        <dbReference type="ARBA" id="ARBA00047614"/>
    </source>
</evidence>
<dbReference type="InterPro" id="IPR013815">
    <property type="entry name" value="ATP_grasp_subdomain_1"/>
</dbReference>
<keyword evidence="8 13" id="KW-0133">Cell shape</keyword>
<feature type="active site" evidence="14">
    <location>
        <position position="16"/>
    </location>
</feature>
<dbReference type="Pfam" id="PF01820">
    <property type="entry name" value="Dala_Dala_lig_N"/>
    <property type="match status" value="1"/>
</dbReference>
<dbReference type="Gene3D" id="3.30.470.20">
    <property type="entry name" value="ATP-grasp fold, B domain"/>
    <property type="match status" value="1"/>
</dbReference>
<evidence type="ECO:0000256" key="5">
    <source>
        <dbReference type="ARBA" id="ARBA00022741"/>
    </source>
</evidence>
<feature type="binding site" evidence="15">
    <location>
        <position position="331"/>
    </location>
    <ligand>
        <name>Mg(2+)</name>
        <dbReference type="ChEBI" id="CHEBI:18420"/>
        <label>2</label>
    </ligand>
</feature>
<comment type="cofactor">
    <cofactor evidence="1">
        <name>Mn(2+)</name>
        <dbReference type="ChEBI" id="CHEBI:29035"/>
    </cofactor>
</comment>
<dbReference type="SUPFAM" id="SSF56059">
    <property type="entry name" value="Glutathione synthetase ATP-binding domain-like"/>
    <property type="match status" value="1"/>
</dbReference>
<dbReference type="GO" id="GO:0008716">
    <property type="term" value="F:D-alanine-D-alanine ligase activity"/>
    <property type="evidence" value="ECO:0007669"/>
    <property type="project" value="UniProtKB-UniRule"/>
</dbReference>
<protein>
    <recommendedName>
        <fullName evidence="13">D-alanine--D-alanine ligase</fullName>
        <ecNumber evidence="13">6.3.2.4</ecNumber>
    </recommendedName>
    <alternativeName>
        <fullName evidence="13">D-Ala-D-Ala ligase</fullName>
    </alternativeName>
    <alternativeName>
        <fullName evidence="13">D-alanylalanine synthetase</fullName>
    </alternativeName>
</protein>
<feature type="active site" evidence="14">
    <location>
        <position position="197"/>
    </location>
</feature>
<evidence type="ECO:0000313" key="18">
    <source>
        <dbReference type="EMBL" id="PAU94541.1"/>
    </source>
</evidence>
<evidence type="ECO:0000313" key="19">
    <source>
        <dbReference type="Proteomes" id="UP000218831"/>
    </source>
</evidence>
<keyword evidence="4 15" id="KW-0479">Metal-binding</keyword>
<dbReference type="PROSITE" id="PS00843">
    <property type="entry name" value="DALA_DALA_LIGASE_1"/>
    <property type="match status" value="1"/>
</dbReference>
<dbReference type="GO" id="GO:0046872">
    <property type="term" value="F:metal ion binding"/>
    <property type="evidence" value="ECO:0007669"/>
    <property type="project" value="UniProtKB-KW"/>
</dbReference>
<dbReference type="SUPFAM" id="SSF52440">
    <property type="entry name" value="PreATP-grasp domain"/>
    <property type="match status" value="1"/>
</dbReference>
<comment type="subcellular location">
    <subcellularLocation>
        <location evidence="13">Cytoplasm</location>
    </subcellularLocation>
</comment>
<evidence type="ECO:0000256" key="10">
    <source>
        <dbReference type="ARBA" id="ARBA00023211"/>
    </source>
</evidence>
<keyword evidence="10 15" id="KW-0464">Manganese</keyword>
<dbReference type="GO" id="GO:0005829">
    <property type="term" value="C:cytosol"/>
    <property type="evidence" value="ECO:0007669"/>
    <property type="project" value="TreeGrafter"/>
</dbReference>
<dbReference type="NCBIfam" id="NF002528">
    <property type="entry name" value="PRK01966.1-4"/>
    <property type="match status" value="1"/>
</dbReference>
<evidence type="ECO:0000256" key="7">
    <source>
        <dbReference type="ARBA" id="ARBA00022842"/>
    </source>
</evidence>